<dbReference type="EMBL" id="CM010715">
    <property type="protein sequence ID" value="RZC44226.1"/>
    <property type="molecule type" value="Genomic_DNA"/>
</dbReference>
<dbReference type="AlphaFoldDB" id="A0A4Y7I860"/>
<name>A0A4Y7I860_PAPSO</name>
<feature type="transmembrane region" description="Helical" evidence="1">
    <location>
        <begin position="137"/>
        <end position="170"/>
    </location>
</feature>
<evidence type="ECO:0008006" key="4">
    <source>
        <dbReference type="Google" id="ProtNLM"/>
    </source>
</evidence>
<feature type="transmembrane region" description="Helical" evidence="1">
    <location>
        <begin position="20"/>
        <end position="38"/>
    </location>
</feature>
<gene>
    <name evidence="2" type="ORF">C5167_037175</name>
</gene>
<keyword evidence="3" id="KW-1185">Reference proteome</keyword>
<keyword evidence="1" id="KW-0472">Membrane</keyword>
<feature type="transmembrane region" description="Helical" evidence="1">
    <location>
        <begin position="191"/>
        <end position="212"/>
    </location>
</feature>
<organism evidence="2 3">
    <name type="scientific">Papaver somniferum</name>
    <name type="common">Opium poppy</name>
    <dbReference type="NCBI Taxonomy" id="3469"/>
    <lineage>
        <taxon>Eukaryota</taxon>
        <taxon>Viridiplantae</taxon>
        <taxon>Streptophyta</taxon>
        <taxon>Embryophyta</taxon>
        <taxon>Tracheophyta</taxon>
        <taxon>Spermatophyta</taxon>
        <taxon>Magnoliopsida</taxon>
        <taxon>Ranunculales</taxon>
        <taxon>Papaveraceae</taxon>
        <taxon>Papaveroideae</taxon>
        <taxon>Papaver</taxon>
    </lineage>
</organism>
<reference evidence="2 3" key="1">
    <citation type="journal article" date="2018" name="Science">
        <title>The opium poppy genome and morphinan production.</title>
        <authorList>
            <person name="Guo L."/>
            <person name="Winzer T."/>
            <person name="Yang X."/>
            <person name="Li Y."/>
            <person name="Ning Z."/>
            <person name="He Z."/>
            <person name="Teodor R."/>
            <person name="Lu Y."/>
            <person name="Bowser T.A."/>
            <person name="Graham I.A."/>
            <person name="Ye K."/>
        </authorList>
    </citation>
    <scope>NUCLEOTIDE SEQUENCE [LARGE SCALE GENOMIC DNA]</scope>
    <source>
        <strain evidence="3">cv. HN1</strain>
        <tissue evidence="2">Leaves</tissue>
    </source>
</reference>
<protein>
    <recommendedName>
        <fullName evidence="4">Transmembrane protein</fullName>
    </recommendedName>
</protein>
<evidence type="ECO:0000313" key="2">
    <source>
        <dbReference type="EMBL" id="RZC44226.1"/>
    </source>
</evidence>
<evidence type="ECO:0000313" key="3">
    <source>
        <dbReference type="Proteomes" id="UP000316621"/>
    </source>
</evidence>
<proteinExistence type="predicted"/>
<dbReference type="OMA" id="HREPIDK"/>
<feature type="transmembrane region" description="Helical" evidence="1">
    <location>
        <begin position="90"/>
        <end position="117"/>
    </location>
</feature>
<evidence type="ECO:0000256" key="1">
    <source>
        <dbReference type="SAM" id="Phobius"/>
    </source>
</evidence>
<keyword evidence="1" id="KW-0812">Transmembrane</keyword>
<feature type="transmembrane region" description="Helical" evidence="1">
    <location>
        <begin position="232"/>
        <end position="256"/>
    </location>
</feature>
<feature type="transmembrane region" description="Helical" evidence="1">
    <location>
        <begin position="50"/>
        <end position="69"/>
    </location>
</feature>
<dbReference type="OrthoDB" id="1908649at2759"/>
<dbReference type="Gramene" id="RZC44226">
    <property type="protein sequence ID" value="RZC44226"/>
    <property type="gene ID" value="C5167_037175"/>
</dbReference>
<accession>A0A4Y7I860</accession>
<keyword evidence="1" id="KW-1133">Transmembrane helix</keyword>
<dbReference type="PANTHER" id="PTHR33133">
    <property type="entry name" value="OS08G0107100 PROTEIN-RELATED"/>
    <property type="match status" value="1"/>
</dbReference>
<sequence length="297" mass="33328">MDRELEPEELAYSIIASKKICSPITLAFVLPLSFIYLAQTKISDSPDDGGWFSFFLFGLTSEFGLMKFVHYAWLSIDLGIGFFSSFRVWLLLYHIFFLFLSLLSTSAVVYTVACAYTKKEITFNKVTVKPSKGLDGLGASILIGIIENIVCTIGFVYISVIWHLACVVSVMEKSYGYRAILKSKALIKGNIWMASFIFITVQIFLMIVIATFHNLVIANGRIGVMGKVSLGIFFLLLLSILIHFGLVVQTVVYIVCKSYHQENIDKSWLAEHLEVYNVGDYDPLMGDKDIQLEQSGV</sequence>
<dbReference type="Proteomes" id="UP000316621">
    <property type="component" value="Chromosome 1"/>
</dbReference>
<dbReference type="PANTHER" id="PTHR33133:SF5">
    <property type="entry name" value="OS08G0107100 PROTEIN"/>
    <property type="match status" value="1"/>
</dbReference>